<comment type="caution">
    <text evidence="5">The sequence shown here is derived from an EMBL/GenBank/DDBJ whole genome shotgun (WGS) entry which is preliminary data.</text>
</comment>
<dbReference type="AlphaFoldDB" id="A0A7X6KTJ1"/>
<keyword evidence="2 5" id="KW-0808">Transferase</keyword>
<evidence type="ECO:0000256" key="1">
    <source>
        <dbReference type="ARBA" id="ARBA00022603"/>
    </source>
</evidence>
<evidence type="ECO:0000313" key="6">
    <source>
        <dbReference type="Proteomes" id="UP000581206"/>
    </source>
</evidence>
<dbReference type="Proteomes" id="UP000581206">
    <property type="component" value="Unassembled WGS sequence"/>
</dbReference>
<dbReference type="Pfam" id="PF13649">
    <property type="entry name" value="Methyltransf_25"/>
    <property type="match status" value="1"/>
</dbReference>
<feature type="domain" description="Methyltransferase" evidence="4">
    <location>
        <begin position="68"/>
        <end position="162"/>
    </location>
</feature>
<name>A0A7X6KTJ1_9CELL</name>
<sequence length="270" mass="29109">MTDLLRLVARPARFEPGEPFWDDPVIARTLLATHLDPEVDLASRRPATLDATVAHLAGRGLLGPGTRVLDLGCGPGLLAGRMAAAGAAVTGVDISAGSLEHARRAAAEAGLEIRYLLRDFRELDFDGEFDLVIQSFGELSTLDDATRDRLLAAARRALVPGGALVFDVTTPAAHPPQSPGWELAHGGLWRPDEHLVLTAQHRFDDDLLCEQYVVVAADGARVYRMWFQDYTPERLTSVLAAAGFRVAETWGALTGEPYAPGGEWLAVLAR</sequence>
<keyword evidence="3" id="KW-0949">S-adenosyl-L-methionine</keyword>
<dbReference type="InterPro" id="IPR029063">
    <property type="entry name" value="SAM-dependent_MTases_sf"/>
</dbReference>
<dbReference type="PANTHER" id="PTHR43464">
    <property type="entry name" value="METHYLTRANSFERASE"/>
    <property type="match status" value="1"/>
</dbReference>
<dbReference type="CDD" id="cd02440">
    <property type="entry name" value="AdoMet_MTases"/>
    <property type="match status" value="1"/>
</dbReference>
<organism evidence="5 6">
    <name type="scientific">Cellulomonas denverensis</name>
    <dbReference type="NCBI Taxonomy" id="264297"/>
    <lineage>
        <taxon>Bacteria</taxon>
        <taxon>Bacillati</taxon>
        <taxon>Actinomycetota</taxon>
        <taxon>Actinomycetes</taxon>
        <taxon>Micrococcales</taxon>
        <taxon>Cellulomonadaceae</taxon>
        <taxon>Cellulomonas</taxon>
    </lineage>
</organism>
<proteinExistence type="predicted"/>
<accession>A0A7X6KTJ1</accession>
<dbReference type="GO" id="GO:0032259">
    <property type="term" value="P:methylation"/>
    <property type="evidence" value="ECO:0007669"/>
    <property type="project" value="UniProtKB-KW"/>
</dbReference>
<reference evidence="5 6" key="1">
    <citation type="submission" date="2020-04" db="EMBL/GenBank/DDBJ databases">
        <title>MicrobeNet Type strains.</title>
        <authorList>
            <person name="Nicholson A.C."/>
        </authorList>
    </citation>
    <scope>NUCLEOTIDE SEQUENCE [LARGE SCALE GENOMIC DNA]</scope>
    <source>
        <strain evidence="5 6">ATCC BAA-788</strain>
    </source>
</reference>
<dbReference type="Gene3D" id="3.40.50.150">
    <property type="entry name" value="Vaccinia Virus protein VP39"/>
    <property type="match status" value="1"/>
</dbReference>
<evidence type="ECO:0000256" key="2">
    <source>
        <dbReference type="ARBA" id="ARBA00022679"/>
    </source>
</evidence>
<evidence type="ECO:0000256" key="3">
    <source>
        <dbReference type="ARBA" id="ARBA00022691"/>
    </source>
</evidence>
<gene>
    <name evidence="5" type="ORF">HGA03_05060</name>
</gene>
<evidence type="ECO:0000313" key="5">
    <source>
        <dbReference type="EMBL" id="NKY22032.1"/>
    </source>
</evidence>
<dbReference type="PANTHER" id="PTHR43464:SF19">
    <property type="entry name" value="UBIQUINONE BIOSYNTHESIS O-METHYLTRANSFERASE, MITOCHONDRIAL"/>
    <property type="match status" value="1"/>
</dbReference>
<dbReference type="EMBL" id="JAAXOX010000002">
    <property type="protein sequence ID" value="NKY22032.1"/>
    <property type="molecule type" value="Genomic_DNA"/>
</dbReference>
<keyword evidence="6" id="KW-1185">Reference proteome</keyword>
<dbReference type="SUPFAM" id="SSF53335">
    <property type="entry name" value="S-adenosyl-L-methionine-dependent methyltransferases"/>
    <property type="match status" value="1"/>
</dbReference>
<evidence type="ECO:0000259" key="4">
    <source>
        <dbReference type="Pfam" id="PF13649"/>
    </source>
</evidence>
<dbReference type="RefSeq" id="WP_168629149.1">
    <property type="nucleotide sequence ID" value="NZ_BONL01000034.1"/>
</dbReference>
<dbReference type="InterPro" id="IPR041698">
    <property type="entry name" value="Methyltransf_25"/>
</dbReference>
<dbReference type="GO" id="GO:0008168">
    <property type="term" value="F:methyltransferase activity"/>
    <property type="evidence" value="ECO:0007669"/>
    <property type="project" value="UniProtKB-KW"/>
</dbReference>
<keyword evidence="1 5" id="KW-0489">Methyltransferase</keyword>
<protein>
    <submittedName>
        <fullName evidence="5">Methyltransferase domain-containing protein</fullName>
    </submittedName>
</protein>